<dbReference type="GeneID" id="115472094"/>
<keyword evidence="12" id="KW-1133">Transmembrane helix</keyword>
<evidence type="ECO:0000256" key="7">
    <source>
        <dbReference type="ARBA" id="ARBA00022801"/>
    </source>
</evidence>
<reference evidence="15 16" key="1">
    <citation type="submission" date="2025-04" db="UniProtKB">
        <authorList>
            <consortium name="RefSeq"/>
        </authorList>
    </citation>
    <scope>IDENTIFICATION</scope>
</reference>
<evidence type="ECO:0000256" key="12">
    <source>
        <dbReference type="SAM" id="Phobius"/>
    </source>
</evidence>
<protein>
    <recommendedName>
        <fullName evidence="4">exodeoxyribonuclease III</fullName>
        <ecNumber evidence="4">3.1.11.2</ecNumber>
    </recommendedName>
</protein>
<evidence type="ECO:0000256" key="8">
    <source>
        <dbReference type="ARBA" id="ARBA00022839"/>
    </source>
</evidence>
<keyword evidence="14" id="KW-1185">Reference proteome</keyword>
<evidence type="ECO:0000256" key="5">
    <source>
        <dbReference type="ARBA" id="ARBA00022722"/>
    </source>
</evidence>
<dbReference type="KEGG" id="muo:115472094"/>
<keyword evidence="12" id="KW-0812">Transmembrane</keyword>
<evidence type="ECO:0000256" key="9">
    <source>
        <dbReference type="ARBA" id="ARBA00022842"/>
    </source>
</evidence>
<evidence type="ECO:0000256" key="11">
    <source>
        <dbReference type="ARBA" id="ARBA00025769"/>
    </source>
</evidence>
<keyword evidence="10" id="KW-0539">Nucleus</keyword>
<dbReference type="Pfam" id="PF00929">
    <property type="entry name" value="RNase_T"/>
    <property type="match status" value="1"/>
</dbReference>
<dbReference type="GO" id="GO:0005737">
    <property type="term" value="C:cytoplasm"/>
    <property type="evidence" value="ECO:0007669"/>
    <property type="project" value="TreeGrafter"/>
</dbReference>
<feature type="transmembrane region" description="Helical" evidence="12">
    <location>
        <begin position="312"/>
        <end position="331"/>
    </location>
</feature>
<keyword evidence="9" id="KW-0460">Magnesium</keyword>
<dbReference type="CTD" id="11277"/>
<evidence type="ECO:0000256" key="3">
    <source>
        <dbReference type="ARBA" id="ARBA00004123"/>
    </source>
</evidence>
<evidence type="ECO:0000313" key="15">
    <source>
        <dbReference type="RefSeq" id="XP_030062043.1"/>
    </source>
</evidence>
<dbReference type="RefSeq" id="XP_030062045.1">
    <property type="nucleotide sequence ID" value="XM_030206185.1"/>
</dbReference>
<dbReference type="GO" id="GO:0005634">
    <property type="term" value="C:nucleus"/>
    <property type="evidence" value="ECO:0007669"/>
    <property type="project" value="UniProtKB-SubCell"/>
</dbReference>
<dbReference type="Proteomes" id="UP000515156">
    <property type="component" value="Chromosome 6"/>
</dbReference>
<feature type="domain" description="Exonuclease" evidence="13">
    <location>
        <begin position="14"/>
        <end position="223"/>
    </location>
</feature>
<dbReference type="InterPro" id="IPR040393">
    <property type="entry name" value="TREX1/2"/>
</dbReference>
<dbReference type="InterPro" id="IPR013520">
    <property type="entry name" value="Ribonucl_H"/>
</dbReference>
<dbReference type="GO" id="GO:0006281">
    <property type="term" value="P:DNA repair"/>
    <property type="evidence" value="ECO:0007669"/>
    <property type="project" value="UniProtKB-ARBA"/>
</dbReference>
<evidence type="ECO:0000259" key="13">
    <source>
        <dbReference type="SMART" id="SM00479"/>
    </source>
</evidence>
<keyword evidence="6" id="KW-0479">Metal-binding</keyword>
<evidence type="ECO:0000256" key="4">
    <source>
        <dbReference type="ARBA" id="ARBA00012115"/>
    </source>
</evidence>
<dbReference type="RefSeq" id="XP_030062043.1">
    <property type="nucleotide sequence ID" value="XM_030206183.1"/>
</dbReference>
<dbReference type="GO" id="GO:0008311">
    <property type="term" value="F:double-stranded DNA 3'-5' DNA exonuclease activity"/>
    <property type="evidence" value="ECO:0007669"/>
    <property type="project" value="UniProtKB-EC"/>
</dbReference>
<dbReference type="FunFam" id="3.30.420.10:FF:000046">
    <property type="entry name" value="Three prime repair exonuclease 1"/>
    <property type="match status" value="1"/>
</dbReference>
<sequence length="333" mass="38148">MYSKHNLPRKPFQTYVFMDLEATGLPFSRPRIAELCLIAVSRHALENTEYSNTFRSVPVFPRVVDKLSLCVNPQKPFTPVASTITGLSNDLLNTNSRQCFNIHIIHMLEAFLKRQPAPMCFVAHNGYNYDFPLLKAELNGIGFSVLNDVYCADSLAAMKALDKANNHFYQFAGQQSISGRKTYSLEGLYLKFFKENPADSHTAEGDTIALIAIFQWRAKDLISWMDLNAKQFDEIKTMFKDPLKEQTKLVSPAKALWKIKPTQSHFLPEDRVLTSRTYRFYDENSRSLKNKGLDAEEQYSLPLFNWLTNNHFTVTHFMITVVIVLIVLICISL</sequence>
<dbReference type="GO" id="GO:0006308">
    <property type="term" value="P:DNA catabolic process"/>
    <property type="evidence" value="ECO:0007669"/>
    <property type="project" value="TreeGrafter"/>
</dbReference>
<dbReference type="GO" id="GO:0046872">
    <property type="term" value="F:metal ion binding"/>
    <property type="evidence" value="ECO:0007669"/>
    <property type="project" value="UniProtKB-KW"/>
</dbReference>
<proteinExistence type="inferred from homology"/>
<keyword evidence="7" id="KW-0378">Hydrolase</keyword>
<comment type="cofactor">
    <cofactor evidence="2">
        <name>Mg(2+)</name>
        <dbReference type="ChEBI" id="CHEBI:18420"/>
    </cofactor>
</comment>
<comment type="similarity">
    <text evidence="11">Belongs to the exonuclease superfamily. TREX family.</text>
</comment>
<evidence type="ECO:0000256" key="1">
    <source>
        <dbReference type="ARBA" id="ARBA00000493"/>
    </source>
</evidence>
<dbReference type="PANTHER" id="PTHR13058">
    <property type="entry name" value="THREE PRIME REPAIR EXONUCLEASE 1, 2"/>
    <property type="match status" value="1"/>
</dbReference>
<keyword evidence="8 15" id="KW-0269">Exonuclease</keyword>
<dbReference type="AlphaFoldDB" id="A0A6P7YG17"/>
<evidence type="ECO:0000313" key="14">
    <source>
        <dbReference type="Proteomes" id="UP000515156"/>
    </source>
</evidence>
<dbReference type="Gene3D" id="3.30.420.10">
    <property type="entry name" value="Ribonuclease H-like superfamily/Ribonuclease H"/>
    <property type="match status" value="1"/>
</dbReference>
<comment type="catalytic activity">
    <reaction evidence="1">
        <text>Exonucleolytic cleavage in the 3'- to 5'-direction to yield nucleoside 5'-phosphates.</text>
        <dbReference type="EC" id="3.1.11.2"/>
    </reaction>
</comment>
<dbReference type="InterPro" id="IPR036397">
    <property type="entry name" value="RNaseH_sf"/>
</dbReference>
<dbReference type="PANTHER" id="PTHR13058:SF27">
    <property type="entry name" value="THREE-PRIME REPAIR EXONUCLEASE 1"/>
    <property type="match status" value="1"/>
</dbReference>
<dbReference type="InterPro" id="IPR012337">
    <property type="entry name" value="RNaseH-like_sf"/>
</dbReference>
<name>A0A6P7YG17_9AMPH</name>
<evidence type="ECO:0000256" key="10">
    <source>
        <dbReference type="ARBA" id="ARBA00023242"/>
    </source>
</evidence>
<gene>
    <name evidence="15 16" type="primary">TREX1</name>
</gene>
<dbReference type="EC" id="3.1.11.2" evidence="4"/>
<dbReference type="SMART" id="SM00479">
    <property type="entry name" value="EXOIII"/>
    <property type="match status" value="1"/>
</dbReference>
<comment type="subcellular location">
    <subcellularLocation>
        <location evidence="3">Nucleus</location>
    </subcellularLocation>
</comment>
<accession>A0A6P7YG17</accession>
<keyword evidence="5" id="KW-0540">Nuclease</keyword>
<organism evidence="14 16">
    <name type="scientific">Microcaecilia unicolor</name>
    <dbReference type="NCBI Taxonomy" id="1415580"/>
    <lineage>
        <taxon>Eukaryota</taxon>
        <taxon>Metazoa</taxon>
        <taxon>Chordata</taxon>
        <taxon>Craniata</taxon>
        <taxon>Vertebrata</taxon>
        <taxon>Euteleostomi</taxon>
        <taxon>Amphibia</taxon>
        <taxon>Gymnophiona</taxon>
        <taxon>Siphonopidae</taxon>
        <taxon>Microcaecilia</taxon>
    </lineage>
</organism>
<evidence type="ECO:0000313" key="16">
    <source>
        <dbReference type="RefSeq" id="XP_030062045.1"/>
    </source>
</evidence>
<keyword evidence="12" id="KW-0472">Membrane</keyword>
<evidence type="ECO:0000256" key="2">
    <source>
        <dbReference type="ARBA" id="ARBA00001946"/>
    </source>
</evidence>
<dbReference type="GO" id="GO:0003677">
    <property type="term" value="F:DNA binding"/>
    <property type="evidence" value="ECO:0007669"/>
    <property type="project" value="UniProtKB-ARBA"/>
</dbReference>
<evidence type="ECO:0000256" key="6">
    <source>
        <dbReference type="ARBA" id="ARBA00022723"/>
    </source>
</evidence>
<dbReference type="SUPFAM" id="SSF53098">
    <property type="entry name" value="Ribonuclease H-like"/>
    <property type="match status" value="1"/>
</dbReference>
<dbReference type="OrthoDB" id="10250935at2759"/>